<dbReference type="GO" id="GO:0008483">
    <property type="term" value="F:transaminase activity"/>
    <property type="evidence" value="ECO:0007669"/>
    <property type="project" value="UniProtKB-KW"/>
</dbReference>
<evidence type="ECO:0000256" key="5">
    <source>
        <dbReference type="ARBA" id="ARBA00022898"/>
    </source>
</evidence>
<dbReference type="SUPFAM" id="SSF53383">
    <property type="entry name" value="PLP-dependent transferases"/>
    <property type="match status" value="1"/>
</dbReference>
<keyword evidence="4 6" id="KW-0808">Transferase</keyword>
<dbReference type="PANTHER" id="PTHR46383:SF1">
    <property type="entry name" value="ASPARTATE AMINOTRANSFERASE"/>
    <property type="match status" value="1"/>
</dbReference>
<evidence type="ECO:0000259" key="7">
    <source>
        <dbReference type="Pfam" id="PF00155"/>
    </source>
</evidence>
<sequence length="376" mass="42764">MFLSKRYLNKKGVVIAEIDGLNETYDDLIDLSVGEHDIITDEHVMDRAFLDGRIGHTKYTDPLGDKALIKEVVKLYENTKEENVMVTAGASHGLYLALEAIIDKGDEVIIFEPAFTAYKDQIELVGGKCVSVSTYEENNFNIDTNELLENITQKTKAILLNSPNNPTGAIYDRHILESILQVARLHNILVISDEVYSAFDYNNTFSSLLDIKGYEDMSMVVNSFSKNYAMTGWRVGYAIGPEYIINCMKNINEGVCYTPSSISQRAGIYALRNKARIENNIKELYEDRIDYVIKRIGDIKNIHGEKPEGSFYIFLNIKKTGFTSFEFCRKILKECHIRMIPGNVFGNCGEGFVRMCVSNNLDTLKECFDRIEKKFF</sequence>
<dbReference type="InterPro" id="IPR004838">
    <property type="entry name" value="NHTrfase_class1_PyrdxlP-BS"/>
</dbReference>
<dbReference type="PANTHER" id="PTHR46383">
    <property type="entry name" value="ASPARTATE AMINOTRANSFERASE"/>
    <property type="match status" value="1"/>
</dbReference>
<proteinExistence type="inferred from homology"/>
<dbReference type="Gene3D" id="3.90.1150.10">
    <property type="entry name" value="Aspartate Aminotransferase, domain 1"/>
    <property type="match status" value="1"/>
</dbReference>
<dbReference type="InterPro" id="IPR015421">
    <property type="entry name" value="PyrdxlP-dep_Trfase_major"/>
</dbReference>
<dbReference type="Proteomes" id="UP000216024">
    <property type="component" value="Unassembled WGS sequence"/>
</dbReference>
<dbReference type="InterPro" id="IPR015422">
    <property type="entry name" value="PyrdxlP-dep_Trfase_small"/>
</dbReference>
<dbReference type="CDD" id="cd00609">
    <property type="entry name" value="AAT_like"/>
    <property type="match status" value="1"/>
</dbReference>
<feature type="domain" description="Aminotransferase class I/classII large" evidence="7">
    <location>
        <begin position="27"/>
        <end position="371"/>
    </location>
</feature>
<evidence type="ECO:0000313" key="8">
    <source>
        <dbReference type="EMBL" id="PAB59548.1"/>
    </source>
</evidence>
<protein>
    <recommendedName>
        <fullName evidence="6">Aminotransferase</fullName>
        <ecNumber evidence="6">2.6.1.-</ecNumber>
    </recommendedName>
</protein>
<dbReference type="InterPro" id="IPR004839">
    <property type="entry name" value="Aminotransferase_I/II_large"/>
</dbReference>
<dbReference type="PROSITE" id="PS00105">
    <property type="entry name" value="AA_TRANSFER_CLASS_1"/>
    <property type="match status" value="1"/>
</dbReference>
<organism evidence="8 9">
    <name type="scientific">Anaeromicrobium sediminis</name>
    <dbReference type="NCBI Taxonomy" id="1478221"/>
    <lineage>
        <taxon>Bacteria</taxon>
        <taxon>Bacillati</taxon>
        <taxon>Bacillota</taxon>
        <taxon>Clostridia</taxon>
        <taxon>Peptostreptococcales</taxon>
        <taxon>Thermotaleaceae</taxon>
        <taxon>Anaeromicrobium</taxon>
    </lineage>
</organism>
<dbReference type="InterPro" id="IPR050596">
    <property type="entry name" value="AspAT/PAT-like"/>
</dbReference>
<evidence type="ECO:0000256" key="1">
    <source>
        <dbReference type="ARBA" id="ARBA00001933"/>
    </source>
</evidence>
<accession>A0A267MKV1</accession>
<dbReference type="Pfam" id="PF00155">
    <property type="entry name" value="Aminotran_1_2"/>
    <property type="match status" value="1"/>
</dbReference>
<evidence type="ECO:0000313" key="9">
    <source>
        <dbReference type="Proteomes" id="UP000216024"/>
    </source>
</evidence>
<gene>
    <name evidence="8" type="ORF">CCE28_10060</name>
</gene>
<dbReference type="FunFam" id="3.40.640.10:FF:000033">
    <property type="entry name" value="Aspartate aminotransferase"/>
    <property type="match status" value="1"/>
</dbReference>
<dbReference type="GO" id="GO:0006520">
    <property type="term" value="P:amino acid metabolic process"/>
    <property type="evidence" value="ECO:0007669"/>
    <property type="project" value="InterPro"/>
</dbReference>
<name>A0A267MKV1_9FIRM</name>
<dbReference type="AlphaFoldDB" id="A0A267MKV1"/>
<dbReference type="EMBL" id="NIBG01000007">
    <property type="protein sequence ID" value="PAB59548.1"/>
    <property type="molecule type" value="Genomic_DNA"/>
</dbReference>
<evidence type="ECO:0000256" key="4">
    <source>
        <dbReference type="ARBA" id="ARBA00022679"/>
    </source>
</evidence>
<keyword evidence="5" id="KW-0663">Pyridoxal phosphate</keyword>
<dbReference type="Gene3D" id="3.40.640.10">
    <property type="entry name" value="Type I PLP-dependent aspartate aminotransferase-like (Major domain)"/>
    <property type="match status" value="1"/>
</dbReference>
<dbReference type="OrthoDB" id="9802328at2"/>
<comment type="caution">
    <text evidence="8">The sequence shown here is derived from an EMBL/GenBank/DDBJ whole genome shotgun (WGS) entry which is preliminary data.</text>
</comment>
<evidence type="ECO:0000256" key="2">
    <source>
        <dbReference type="ARBA" id="ARBA00007441"/>
    </source>
</evidence>
<evidence type="ECO:0000256" key="6">
    <source>
        <dbReference type="RuleBase" id="RU000481"/>
    </source>
</evidence>
<keyword evidence="3 6" id="KW-0032">Aminotransferase</keyword>
<dbReference type="InterPro" id="IPR015424">
    <property type="entry name" value="PyrdxlP-dep_Trfase"/>
</dbReference>
<comment type="cofactor">
    <cofactor evidence="1 6">
        <name>pyridoxal 5'-phosphate</name>
        <dbReference type="ChEBI" id="CHEBI:597326"/>
    </cofactor>
</comment>
<dbReference type="RefSeq" id="WP_095133528.1">
    <property type="nucleotide sequence ID" value="NZ_NIBG01000007.1"/>
</dbReference>
<reference evidence="8 9" key="1">
    <citation type="submission" date="2017-06" db="EMBL/GenBank/DDBJ databases">
        <title>Draft genome sequence of anaerobic fermentative bacterium Anaeromicrobium sediminis DY2726D isolated from West Pacific Ocean sediments.</title>
        <authorList>
            <person name="Zeng X."/>
        </authorList>
    </citation>
    <scope>NUCLEOTIDE SEQUENCE [LARGE SCALE GENOMIC DNA]</scope>
    <source>
        <strain evidence="8 9">DY2726D</strain>
    </source>
</reference>
<dbReference type="GO" id="GO:0030170">
    <property type="term" value="F:pyridoxal phosphate binding"/>
    <property type="evidence" value="ECO:0007669"/>
    <property type="project" value="InterPro"/>
</dbReference>
<evidence type="ECO:0000256" key="3">
    <source>
        <dbReference type="ARBA" id="ARBA00022576"/>
    </source>
</evidence>
<dbReference type="EC" id="2.6.1.-" evidence="6"/>
<comment type="similarity">
    <text evidence="2 6">Belongs to the class-I pyridoxal-phosphate-dependent aminotransferase family.</text>
</comment>
<keyword evidence="9" id="KW-1185">Reference proteome</keyword>